<dbReference type="GO" id="GO:0005976">
    <property type="term" value="P:polysaccharide metabolic process"/>
    <property type="evidence" value="ECO:0007669"/>
    <property type="project" value="InterPro"/>
</dbReference>
<dbReference type="RefSeq" id="WP_109744832.1">
    <property type="nucleotide sequence ID" value="NZ_QGGO01000031.1"/>
</dbReference>
<dbReference type="GO" id="GO:0016779">
    <property type="term" value="F:nucleotidyltransferase activity"/>
    <property type="evidence" value="ECO:0007669"/>
    <property type="project" value="InterPro"/>
</dbReference>
<evidence type="ECO:0000313" key="3">
    <source>
        <dbReference type="Proteomes" id="UP000245489"/>
    </source>
</evidence>
<evidence type="ECO:0000259" key="1">
    <source>
        <dbReference type="Pfam" id="PF01050"/>
    </source>
</evidence>
<comment type="caution">
    <text evidence="2">The sequence shown here is derived from an EMBL/GenBank/DDBJ whole genome shotgun (WGS) entry which is preliminary data.</text>
</comment>
<keyword evidence="3" id="KW-1185">Reference proteome</keyword>
<organism evidence="2 3">
    <name type="scientific">Arcicella aurantiaca</name>
    <dbReference type="NCBI Taxonomy" id="591202"/>
    <lineage>
        <taxon>Bacteria</taxon>
        <taxon>Pseudomonadati</taxon>
        <taxon>Bacteroidota</taxon>
        <taxon>Cytophagia</taxon>
        <taxon>Cytophagales</taxon>
        <taxon>Flectobacillaceae</taxon>
        <taxon>Arcicella</taxon>
    </lineage>
</organism>
<dbReference type="Pfam" id="PF01050">
    <property type="entry name" value="MannoseP_isomer"/>
    <property type="match status" value="1"/>
</dbReference>
<gene>
    <name evidence="2" type="ORF">LV89_04173</name>
</gene>
<dbReference type="InterPro" id="IPR011051">
    <property type="entry name" value="RmlC_Cupin_sf"/>
</dbReference>
<dbReference type="Gene3D" id="2.60.120.10">
    <property type="entry name" value="Jelly Rolls"/>
    <property type="match status" value="1"/>
</dbReference>
<dbReference type="GO" id="GO:0016853">
    <property type="term" value="F:isomerase activity"/>
    <property type="evidence" value="ECO:0007669"/>
    <property type="project" value="UniProtKB-KW"/>
</dbReference>
<feature type="domain" description="Mannose-6-phosphate isomerase type II C-terminal" evidence="1">
    <location>
        <begin position="56"/>
        <end position="168"/>
    </location>
</feature>
<evidence type="ECO:0000313" key="2">
    <source>
        <dbReference type="EMBL" id="PWK18146.1"/>
    </source>
</evidence>
<dbReference type="SUPFAM" id="SSF51182">
    <property type="entry name" value="RmlC-like cupins"/>
    <property type="match status" value="1"/>
</dbReference>
<dbReference type="InterPro" id="IPR014710">
    <property type="entry name" value="RmlC-like_jellyroll"/>
</dbReference>
<dbReference type="EMBL" id="QGGO01000031">
    <property type="protein sequence ID" value="PWK18146.1"/>
    <property type="molecule type" value="Genomic_DNA"/>
</dbReference>
<name>A0A316DKD1_9BACT</name>
<proteinExistence type="predicted"/>
<dbReference type="AlphaFoldDB" id="A0A316DKD1"/>
<dbReference type="InterPro" id="IPR001538">
    <property type="entry name" value="Man6P_isomerase-2_C"/>
</dbReference>
<reference evidence="2 3" key="1">
    <citation type="submission" date="2018-05" db="EMBL/GenBank/DDBJ databases">
        <title>Genomic Encyclopedia of Archaeal and Bacterial Type Strains, Phase II (KMG-II): from individual species to whole genera.</title>
        <authorList>
            <person name="Goeker M."/>
        </authorList>
    </citation>
    <scope>NUCLEOTIDE SEQUENCE [LARGE SCALE GENOMIC DNA]</scope>
    <source>
        <strain evidence="2 3">DSM 22214</strain>
    </source>
</reference>
<accession>A0A316DKD1</accession>
<dbReference type="OrthoDB" id="9806359at2"/>
<dbReference type="Proteomes" id="UP000245489">
    <property type="component" value="Unassembled WGS sequence"/>
</dbReference>
<keyword evidence="2" id="KW-0413">Isomerase</keyword>
<protein>
    <submittedName>
        <fullName evidence="2">Mannose-6-phosphate isomerase-like protein (Cupin superfamily)</fullName>
    </submittedName>
</protein>
<sequence>MNLTINSSTEKADIFNQIASELSALGFTVSTQDQTRPWGGFFVLEESDAAKFAARYFPQLEMSEIQITNKLSPKILVVAPNKRLSWQYHFRRAEIWKVIAGTTVGVKISDTDEESDEVKTLESGSFIQMDKGERHRLIGLDGWGVVAEIWQHTDPEKPSDEEDIVRLQDDFGR</sequence>